<dbReference type="Pfam" id="PF00151">
    <property type="entry name" value="Lipase"/>
    <property type="match status" value="1"/>
</dbReference>
<sequence>MKTTVGLISISLILVAGDMSMLMRQQPESLPDFLLEEVILDSLVNLMSPLPEDRAFLPNLADPVTDREIGFFLYSRDNPAEPVALRIGDVAIFKTSNFNVDKPMKVLIHGWTDTGSSSWVQDVRKNYLKAGDYNVVVVDWSVASLKDYLTASRLSRQVGDHVSQFLEFLMMEGIVIPEDIHVLGHSLGAHIAGFIGSNLSGKIARITGMDPARPDFEYPFLREPNDRLDPTDAKFVDVIHTCAGTVGFVRPIGHVDFYPNGGIFRQPGCPVLMTQYCSHGRSHQFMSESIVNPTGFPAVECNDWKEFKGNRCGSNRIVYMGEKLDTEARGIYFLETNADAPFGRGEL</sequence>
<reference evidence="11" key="1">
    <citation type="submission" date="2021-01" db="UniProtKB">
        <authorList>
            <consortium name="EnsemblMetazoa"/>
        </authorList>
    </citation>
    <scope>IDENTIFICATION</scope>
</reference>
<dbReference type="InterPro" id="IPR033906">
    <property type="entry name" value="Lipase_N"/>
</dbReference>
<dbReference type="GO" id="GO:0008970">
    <property type="term" value="F:phospholipase A1 activity"/>
    <property type="evidence" value="ECO:0007669"/>
    <property type="project" value="UniProtKB-EC"/>
</dbReference>
<organism evidence="11 12">
    <name type="scientific">Nasonia vitripennis</name>
    <name type="common">Parasitic wasp</name>
    <dbReference type="NCBI Taxonomy" id="7425"/>
    <lineage>
        <taxon>Eukaryota</taxon>
        <taxon>Metazoa</taxon>
        <taxon>Ecdysozoa</taxon>
        <taxon>Arthropoda</taxon>
        <taxon>Hexapoda</taxon>
        <taxon>Insecta</taxon>
        <taxon>Pterygota</taxon>
        <taxon>Neoptera</taxon>
        <taxon>Endopterygota</taxon>
        <taxon>Hymenoptera</taxon>
        <taxon>Apocrita</taxon>
        <taxon>Proctotrupomorpha</taxon>
        <taxon>Chalcidoidea</taxon>
        <taxon>Pteromalidae</taxon>
        <taxon>Pteromalinae</taxon>
        <taxon>Nasonia</taxon>
    </lineage>
</organism>
<dbReference type="SUPFAM" id="SSF53474">
    <property type="entry name" value="alpha/beta-Hydrolases"/>
    <property type="match status" value="1"/>
</dbReference>
<proteinExistence type="inferred from homology"/>
<comment type="catalytic activity">
    <reaction evidence="1">
        <text>a 1,2-diacyl-sn-glycero-3-phosphocholine + H2O = a 2-acyl-sn-glycero-3-phosphocholine + a fatty acid + H(+)</text>
        <dbReference type="Rhea" id="RHEA:18689"/>
        <dbReference type="ChEBI" id="CHEBI:15377"/>
        <dbReference type="ChEBI" id="CHEBI:15378"/>
        <dbReference type="ChEBI" id="CHEBI:28868"/>
        <dbReference type="ChEBI" id="CHEBI:57643"/>
        <dbReference type="ChEBI" id="CHEBI:57875"/>
        <dbReference type="EC" id="3.1.1.32"/>
    </reaction>
</comment>
<evidence type="ECO:0000256" key="1">
    <source>
        <dbReference type="ARBA" id="ARBA00000111"/>
    </source>
</evidence>
<keyword evidence="12" id="KW-1185">Reference proteome</keyword>
<comment type="similarity">
    <text evidence="3 8">Belongs to the AB hydrolase superfamily. Lipase family.</text>
</comment>
<comment type="subcellular location">
    <subcellularLocation>
        <location evidence="2">Secreted</location>
    </subcellularLocation>
</comment>
<feature type="domain" description="Lipase" evidence="10">
    <location>
        <begin position="64"/>
        <end position="342"/>
    </location>
</feature>
<dbReference type="EnsemblMetazoa" id="XM_001605861">
    <property type="protein sequence ID" value="XP_001605911"/>
    <property type="gene ID" value="LOC100122309"/>
</dbReference>
<dbReference type="PANTHER" id="PTHR11610:SF173">
    <property type="entry name" value="LIPASE DOMAIN-CONTAINING PROTEIN-RELATED"/>
    <property type="match status" value="1"/>
</dbReference>
<dbReference type="GO" id="GO:0017171">
    <property type="term" value="F:serine hydrolase activity"/>
    <property type="evidence" value="ECO:0007669"/>
    <property type="project" value="TreeGrafter"/>
</dbReference>
<dbReference type="InterPro" id="IPR013818">
    <property type="entry name" value="Lipase"/>
</dbReference>
<evidence type="ECO:0000313" key="12">
    <source>
        <dbReference type="Proteomes" id="UP000002358"/>
    </source>
</evidence>
<feature type="signal peptide" evidence="9">
    <location>
        <begin position="1"/>
        <end position="17"/>
    </location>
</feature>
<evidence type="ECO:0000256" key="5">
    <source>
        <dbReference type="ARBA" id="ARBA00022525"/>
    </source>
</evidence>
<dbReference type="KEGG" id="nvi:100122309"/>
<dbReference type="PANTHER" id="PTHR11610">
    <property type="entry name" value="LIPASE"/>
    <property type="match status" value="1"/>
</dbReference>
<evidence type="ECO:0000256" key="4">
    <source>
        <dbReference type="ARBA" id="ARBA00013179"/>
    </source>
</evidence>
<evidence type="ECO:0000256" key="9">
    <source>
        <dbReference type="SAM" id="SignalP"/>
    </source>
</evidence>
<keyword evidence="6" id="KW-0378">Hydrolase</keyword>
<name>A0A7M7GAX4_NASVI</name>
<dbReference type="InterPro" id="IPR000734">
    <property type="entry name" value="TAG_lipase"/>
</dbReference>
<feature type="chain" id="PRO_5029917720" description="phospholipase A1" evidence="9">
    <location>
        <begin position="18"/>
        <end position="347"/>
    </location>
</feature>
<evidence type="ECO:0000256" key="2">
    <source>
        <dbReference type="ARBA" id="ARBA00004613"/>
    </source>
</evidence>
<dbReference type="AlphaFoldDB" id="A0A7M7GAX4"/>
<dbReference type="GO" id="GO:0005615">
    <property type="term" value="C:extracellular space"/>
    <property type="evidence" value="ECO:0007669"/>
    <property type="project" value="TreeGrafter"/>
</dbReference>
<protein>
    <recommendedName>
        <fullName evidence="4">phospholipase A1</fullName>
        <ecNumber evidence="4">3.1.1.32</ecNumber>
    </recommendedName>
</protein>
<dbReference type="InterPro" id="IPR029058">
    <property type="entry name" value="AB_hydrolase_fold"/>
</dbReference>
<dbReference type="FunFam" id="3.40.50.1820:FF:000076">
    <property type="entry name" value="phospholipase A1"/>
    <property type="match status" value="1"/>
</dbReference>
<keyword evidence="9" id="KW-0732">Signal</keyword>
<dbReference type="RefSeq" id="XP_001605911.2">
    <property type="nucleotide sequence ID" value="XM_001605861.6"/>
</dbReference>
<dbReference type="Proteomes" id="UP000002358">
    <property type="component" value="Chromosome 2"/>
</dbReference>
<accession>A0A7M7GAX4</accession>
<dbReference type="GO" id="GO:0016042">
    <property type="term" value="P:lipid catabolic process"/>
    <property type="evidence" value="ECO:0007669"/>
    <property type="project" value="TreeGrafter"/>
</dbReference>
<keyword evidence="7" id="KW-1015">Disulfide bond</keyword>
<dbReference type="GeneID" id="100122309"/>
<evidence type="ECO:0000256" key="7">
    <source>
        <dbReference type="ARBA" id="ARBA00023157"/>
    </source>
</evidence>
<evidence type="ECO:0000256" key="8">
    <source>
        <dbReference type="RuleBase" id="RU004262"/>
    </source>
</evidence>
<dbReference type="OrthoDB" id="199913at2759"/>
<dbReference type="EC" id="3.1.1.32" evidence="4"/>
<dbReference type="PRINTS" id="PR00821">
    <property type="entry name" value="TAGLIPASE"/>
</dbReference>
<dbReference type="Gene3D" id="3.40.50.1820">
    <property type="entry name" value="alpha/beta hydrolase"/>
    <property type="match status" value="1"/>
</dbReference>
<keyword evidence="5" id="KW-0964">Secreted</keyword>
<evidence type="ECO:0000313" key="11">
    <source>
        <dbReference type="EnsemblMetazoa" id="XP_001605911"/>
    </source>
</evidence>
<evidence type="ECO:0000256" key="3">
    <source>
        <dbReference type="ARBA" id="ARBA00010701"/>
    </source>
</evidence>
<dbReference type="InParanoid" id="A0A7M7GAX4"/>
<dbReference type="SMR" id="A0A7M7GAX4"/>
<evidence type="ECO:0000256" key="6">
    <source>
        <dbReference type="ARBA" id="ARBA00022801"/>
    </source>
</evidence>
<dbReference type="CDD" id="cd00707">
    <property type="entry name" value="Pancreat_lipase_like"/>
    <property type="match status" value="1"/>
</dbReference>
<evidence type="ECO:0000259" key="10">
    <source>
        <dbReference type="Pfam" id="PF00151"/>
    </source>
</evidence>